<evidence type="ECO:0000313" key="2">
    <source>
        <dbReference type="Proteomes" id="UP000829476"/>
    </source>
</evidence>
<dbReference type="EMBL" id="CP094326">
    <property type="protein sequence ID" value="UNY98681.1"/>
    <property type="molecule type" value="Genomic_DNA"/>
</dbReference>
<accession>A0ABY3YM02</accession>
<organism evidence="1 2">
    <name type="scientific">Zhouia spongiae</name>
    <dbReference type="NCBI Taxonomy" id="2202721"/>
    <lineage>
        <taxon>Bacteria</taxon>
        <taxon>Pseudomonadati</taxon>
        <taxon>Bacteroidota</taxon>
        <taxon>Flavobacteriia</taxon>
        <taxon>Flavobacteriales</taxon>
        <taxon>Flavobacteriaceae</taxon>
        <taxon>Zhouia</taxon>
    </lineage>
</organism>
<evidence type="ECO:0000313" key="1">
    <source>
        <dbReference type="EMBL" id="UNY98681.1"/>
    </source>
</evidence>
<keyword evidence="2" id="KW-1185">Reference proteome</keyword>
<name>A0ABY3YM02_9FLAO</name>
<reference evidence="1 2" key="1">
    <citation type="journal article" date="2018" name="Int. J. Syst. Evol. Microbiol.">
        <title>Zhouia spongiae sp. nov., isolated from a marine sponge.</title>
        <authorList>
            <person name="Zhuang L."/>
            <person name="Lin B."/>
            <person name="Qin F."/>
            <person name="Luo L."/>
        </authorList>
    </citation>
    <scope>NUCLEOTIDE SEQUENCE [LARGE SCALE GENOMIC DNA]</scope>
    <source>
        <strain evidence="1 2">HN-Y44</strain>
    </source>
</reference>
<dbReference type="Proteomes" id="UP000829476">
    <property type="component" value="Chromosome"/>
</dbReference>
<protein>
    <recommendedName>
        <fullName evidence="3">Collagen-like protein</fullName>
    </recommendedName>
</protein>
<proteinExistence type="predicted"/>
<evidence type="ECO:0008006" key="3">
    <source>
        <dbReference type="Google" id="ProtNLM"/>
    </source>
</evidence>
<dbReference type="RefSeq" id="WP_242937087.1">
    <property type="nucleotide sequence ID" value="NZ_CP094326.1"/>
</dbReference>
<gene>
    <name evidence="1" type="ORF">MQE36_16580</name>
</gene>
<sequence>MKTFVYTLAIIFFVCVSCEGDQGPVGPEGPQGPPGIDGGIILPQVFGVEVDFLEENEYASLFEFPDEIEIFESDLVVVYHYAGLDANSNQEIWEAMPHFIYFNTGLISYSYDHTSSDVNFYLKGNVDLAALDEEFRLDHLFRVAIIPADFFAGTTGINTEELIKSYKTSEIKTYKMN</sequence>